<accession>A0A0G4H629</accession>
<dbReference type="InParanoid" id="A0A0G4H629"/>
<evidence type="ECO:0008006" key="5">
    <source>
        <dbReference type="Google" id="ProtNLM"/>
    </source>
</evidence>
<feature type="compositionally biased region" description="Polar residues" evidence="1">
    <location>
        <begin position="83"/>
        <end position="95"/>
    </location>
</feature>
<dbReference type="AlphaFoldDB" id="A0A0G4H629"/>
<gene>
    <name evidence="3" type="ORF">Vbra_19599</name>
</gene>
<feature type="compositionally biased region" description="Low complexity" evidence="1">
    <location>
        <begin position="57"/>
        <end position="82"/>
    </location>
</feature>
<evidence type="ECO:0000256" key="2">
    <source>
        <dbReference type="SAM" id="Phobius"/>
    </source>
</evidence>
<sequence length="440" mass="48231">MAVPRNSEVCSLPSLSSQLSRARYRIFREKAVTFLMSSGRHSNDRSSREGSERLLGSREGSSPDTSPSSRPSGQPSPTSGSSYTLLSNRGTSSPSIPDPEIRAAIEGSPYPLTLPTAPQPTGNHQPAGRLSFNVSYPQRGGTPASSRHGSNDSLGSKEGTPRSTASSSRRKSKLMSTRQPSTGCRACFICLEDDSSEELVGCCSQCYAMVHRRCWREWRSNQRLNHIRSRLLGYAAPNPSLCTICKTGVSRVIGEEEGGAWDGSSPVAGDRRSAEAALQDQFLETLSRVLRNSDDDDDDLDEPPLCAGPTPIFGAALIFLVIVFDLVFISMTKAWAGDVVLLSLLAIYEFFVMQLVIMAIYQRRTALQSFLTWPIPEPERRADRQRRQRSLMQLSALPDSPGRRGGDGGVDENRRALMADVDLERGADERERAWGDEIIS</sequence>
<feature type="compositionally biased region" description="Polar residues" evidence="1">
    <location>
        <begin position="143"/>
        <end position="154"/>
    </location>
</feature>
<evidence type="ECO:0000313" key="4">
    <source>
        <dbReference type="Proteomes" id="UP000041254"/>
    </source>
</evidence>
<keyword evidence="4" id="KW-1185">Reference proteome</keyword>
<evidence type="ECO:0000313" key="3">
    <source>
        <dbReference type="EMBL" id="CEM39312.1"/>
    </source>
</evidence>
<dbReference type="OrthoDB" id="429628at2759"/>
<keyword evidence="2" id="KW-0472">Membrane</keyword>
<feature type="compositionally biased region" description="Basic and acidic residues" evidence="1">
    <location>
        <begin position="41"/>
        <end position="56"/>
    </location>
</feature>
<protein>
    <recommendedName>
        <fullName evidence="5">RING-CH-type domain-containing protein</fullName>
    </recommendedName>
</protein>
<keyword evidence="2" id="KW-0812">Transmembrane</keyword>
<dbReference type="EMBL" id="CDMY01001036">
    <property type="protein sequence ID" value="CEM39312.1"/>
    <property type="molecule type" value="Genomic_DNA"/>
</dbReference>
<name>A0A0G4H629_VITBC</name>
<evidence type="ECO:0000256" key="1">
    <source>
        <dbReference type="SAM" id="MobiDB-lite"/>
    </source>
</evidence>
<reference evidence="3 4" key="1">
    <citation type="submission" date="2014-11" db="EMBL/GenBank/DDBJ databases">
        <authorList>
            <person name="Zhu J."/>
            <person name="Qi W."/>
            <person name="Song R."/>
        </authorList>
    </citation>
    <scope>NUCLEOTIDE SEQUENCE [LARGE SCALE GENOMIC DNA]</scope>
</reference>
<feature type="region of interest" description="Disordered" evidence="1">
    <location>
        <begin position="38"/>
        <end position="176"/>
    </location>
</feature>
<keyword evidence="2" id="KW-1133">Transmembrane helix</keyword>
<dbReference type="Proteomes" id="UP000041254">
    <property type="component" value="Unassembled WGS sequence"/>
</dbReference>
<feature type="region of interest" description="Disordered" evidence="1">
    <location>
        <begin position="393"/>
        <end position="413"/>
    </location>
</feature>
<dbReference type="VEuPathDB" id="CryptoDB:Vbra_19599"/>
<feature type="transmembrane region" description="Helical" evidence="2">
    <location>
        <begin position="312"/>
        <end position="332"/>
    </location>
</feature>
<feature type="compositionally biased region" description="Basic and acidic residues" evidence="1">
    <location>
        <begin position="401"/>
        <end position="413"/>
    </location>
</feature>
<proteinExistence type="predicted"/>
<organism evidence="3 4">
    <name type="scientific">Vitrella brassicaformis (strain CCMP3155)</name>
    <dbReference type="NCBI Taxonomy" id="1169540"/>
    <lineage>
        <taxon>Eukaryota</taxon>
        <taxon>Sar</taxon>
        <taxon>Alveolata</taxon>
        <taxon>Colpodellida</taxon>
        <taxon>Vitrellaceae</taxon>
        <taxon>Vitrella</taxon>
    </lineage>
</organism>
<feature type="transmembrane region" description="Helical" evidence="2">
    <location>
        <begin position="339"/>
        <end position="361"/>
    </location>
</feature>